<dbReference type="VEuPathDB" id="ToxoDB:TGRUB_250905"/>
<dbReference type="Proteomes" id="UP000028834">
    <property type="component" value="Unassembled WGS sequence"/>
</dbReference>
<accession>A0A086LM27</accession>
<feature type="region of interest" description="Disordered" evidence="1">
    <location>
        <begin position="31"/>
        <end position="85"/>
    </location>
</feature>
<dbReference type="AlphaFoldDB" id="A0A086LM27"/>
<organism evidence="2 3">
    <name type="scientific">Toxoplasma gondii RUB</name>
    <dbReference type="NCBI Taxonomy" id="935652"/>
    <lineage>
        <taxon>Eukaryota</taxon>
        <taxon>Sar</taxon>
        <taxon>Alveolata</taxon>
        <taxon>Apicomplexa</taxon>
        <taxon>Conoidasida</taxon>
        <taxon>Coccidia</taxon>
        <taxon>Eucoccidiorida</taxon>
        <taxon>Eimeriorina</taxon>
        <taxon>Sarcocystidae</taxon>
        <taxon>Toxoplasma</taxon>
    </lineage>
</organism>
<evidence type="ECO:0000256" key="1">
    <source>
        <dbReference type="SAM" id="MobiDB-lite"/>
    </source>
</evidence>
<name>A0A086LM27_TOXGO</name>
<feature type="compositionally biased region" description="Basic and acidic residues" evidence="1">
    <location>
        <begin position="74"/>
        <end position="85"/>
    </location>
</feature>
<protein>
    <submittedName>
        <fullName evidence="2">Uncharacterized protein</fullName>
    </submittedName>
</protein>
<feature type="non-terminal residue" evidence="2">
    <location>
        <position position="85"/>
    </location>
</feature>
<sequence length="85" mass="9881">MSATRARMVESSLRIRQLNSRQIRSLPIFSRQAHIFSRGNGRERNGRKPHGNGTQKNFLCGRESQQKSPGIQDQPRHQRTQDNRK</sequence>
<evidence type="ECO:0000313" key="2">
    <source>
        <dbReference type="EMBL" id="KFG57695.1"/>
    </source>
</evidence>
<evidence type="ECO:0000313" key="3">
    <source>
        <dbReference type="Proteomes" id="UP000028834"/>
    </source>
</evidence>
<proteinExistence type="predicted"/>
<comment type="caution">
    <text evidence="2">The sequence shown here is derived from an EMBL/GenBank/DDBJ whole genome shotgun (WGS) entry which is preliminary data.</text>
</comment>
<reference evidence="2 3" key="1">
    <citation type="submission" date="2014-05" db="EMBL/GenBank/DDBJ databases">
        <authorList>
            <person name="Sibley D."/>
            <person name="Venepally P."/>
            <person name="Karamycheva S."/>
            <person name="Hadjithomas M."/>
            <person name="Khan A."/>
            <person name="Brunk B."/>
            <person name="Roos D."/>
            <person name="Caler E."/>
            <person name="Lorenzi H."/>
        </authorList>
    </citation>
    <scope>NUCLEOTIDE SEQUENCE [LARGE SCALE GENOMIC DNA]</scope>
    <source>
        <strain evidence="2 3">RUB</strain>
    </source>
</reference>
<dbReference type="EMBL" id="AFYV02002767">
    <property type="protein sequence ID" value="KFG57695.1"/>
    <property type="molecule type" value="Genomic_DNA"/>
</dbReference>
<gene>
    <name evidence="2" type="ORF">TGRUB_250905</name>
</gene>